<dbReference type="PRINTS" id="PR00598">
    <property type="entry name" value="HTHMARR"/>
</dbReference>
<evidence type="ECO:0000256" key="4">
    <source>
        <dbReference type="ARBA" id="ARBA00023125"/>
    </source>
</evidence>
<dbReference type="Pfam" id="PF22381">
    <property type="entry name" value="Staph_reg_Sar_Rot"/>
    <property type="match status" value="1"/>
</dbReference>
<keyword evidence="2" id="KW-0963">Cytoplasm</keyword>
<evidence type="ECO:0000259" key="6">
    <source>
        <dbReference type="PROSITE" id="PS50995"/>
    </source>
</evidence>
<evidence type="ECO:0000313" key="7">
    <source>
        <dbReference type="EMBL" id="ACM35847.1"/>
    </source>
</evidence>
<dbReference type="PROSITE" id="PS50995">
    <property type="entry name" value="HTH_MARR_2"/>
    <property type="match status" value="1"/>
</dbReference>
<feature type="domain" description="HTH marR-type" evidence="6">
    <location>
        <begin position="20"/>
        <end position="150"/>
    </location>
</feature>
<dbReference type="GO" id="GO:0006950">
    <property type="term" value="P:response to stress"/>
    <property type="evidence" value="ECO:0007669"/>
    <property type="project" value="TreeGrafter"/>
</dbReference>
<dbReference type="HOGENOM" id="CLU_083287_3_0_5"/>
<keyword evidence="5" id="KW-0804">Transcription</keyword>
<evidence type="ECO:0000256" key="2">
    <source>
        <dbReference type="ARBA" id="ARBA00022490"/>
    </source>
</evidence>
<dbReference type="PANTHER" id="PTHR33164">
    <property type="entry name" value="TRANSCRIPTIONAL REGULATOR, MARR FAMILY"/>
    <property type="match status" value="1"/>
</dbReference>
<evidence type="ECO:0000256" key="3">
    <source>
        <dbReference type="ARBA" id="ARBA00023015"/>
    </source>
</evidence>
<dbReference type="GO" id="GO:0003677">
    <property type="term" value="F:DNA binding"/>
    <property type="evidence" value="ECO:0007669"/>
    <property type="project" value="UniProtKB-KW"/>
</dbReference>
<dbReference type="SMART" id="SM00347">
    <property type="entry name" value="HTH_MARR"/>
    <property type="match status" value="1"/>
</dbReference>
<evidence type="ECO:0000313" key="8">
    <source>
        <dbReference type="Proteomes" id="UP000001596"/>
    </source>
</evidence>
<comment type="subcellular location">
    <subcellularLocation>
        <location evidence="1">Cytoplasm</location>
    </subcellularLocation>
</comment>
<protein>
    <submittedName>
        <fullName evidence="7">Transcriptional regulator MarR family</fullName>
    </submittedName>
</protein>
<organism evidence="7 8">
    <name type="scientific">Allorhizobium ampelinum (strain ATCC BAA-846 / DSM 112012 / S4)</name>
    <name type="common">Agrobacterium vitis (strain S4)</name>
    <dbReference type="NCBI Taxonomy" id="311402"/>
    <lineage>
        <taxon>Bacteria</taxon>
        <taxon>Pseudomonadati</taxon>
        <taxon>Pseudomonadota</taxon>
        <taxon>Alphaproteobacteria</taxon>
        <taxon>Hyphomicrobiales</taxon>
        <taxon>Rhizobiaceae</taxon>
        <taxon>Rhizobium/Agrobacterium group</taxon>
        <taxon>Allorhizobium</taxon>
        <taxon>Allorhizobium ampelinum</taxon>
    </lineage>
</organism>
<dbReference type="Proteomes" id="UP000001596">
    <property type="component" value="Chromosome 1"/>
</dbReference>
<accession>B9JTD4</accession>
<dbReference type="FunFam" id="1.10.10.10:FF:000163">
    <property type="entry name" value="MarR family transcriptional regulator"/>
    <property type="match status" value="1"/>
</dbReference>
<gene>
    <name evidence="7" type="ordered locus">Avi_1189</name>
</gene>
<keyword evidence="3" id="KW-0805">Transcription regulation</keyword>
<dbReference type="SUPFAM" id="SSF46785">
    <property type="entry name" value="Winged helix' DNA-binding domain"/>
    <property type="match status" value="1"/>
</dbReference>
<dbReference type="Gene3D" id="1.10.10.10">
    <property type="entry name" value="Winged helix-like DNA-binding domain superfamily/Winged helix DNA-binding domain"/>
    <property type="match status" value="1"/>
</dbReference>
<dbReference type="EMBL" id="CP000633">
    <property type="protein sequence ID" value="ACM35847.1"/>
    <property type="molecule type" value="Genomic_DNA"/>
</dbReference>
<dbReference type="InterPro" id="IPR036388">
    <property type="entry name" value="WH-like_DNA-bd_sf"/>
</dbReference>
<keyword evidence="4" id="KW-0238">DNA-binding</keyword>
<dbReference type="GO" id="GO:0003700">
    <property type="term" value="F:DNA-binding transcription factor activity"/>
    <property type="evidence" value="ECO:0007669"/>
    <property type="project" value="InterPro"/>
</dbReference>
<dbReference type="InterPro" id="IPR039422">
    <property type="entry name" value="MarR/SlyA-like"/>
</dbReference>
<dbReference type="InterPro" id="IPR000835">
    <property type="entry name" value="HTH_MarR-typ"/>
</dbReference>
<sequence length="158" mass="17131">MAACNAQRTGEMDKTDLVLDKQLCFALYGASLALTRTYKPLLEPLGLTYPQYLVMMVLWETDHLAVKALGERLGLDSGTLSPLLKRLEQTGYVTRQRQSQDERQVTVSLTATGAALQDKALGVMAAIGSATGCSLEEIAALRDQLQDLRGKLNAGVCQ</sequence>
<reference evidence="7 8" key="1">
    <citation type="journal article" date="2009" name="J. Bacteriol.">
        <title>Genome sequences of three Agrobacterium biovars help elucidate the evolution of multichromosome genomes in bacteria.</title>
        <authorList>
            <person name="Slater S.C."/>
            <person name="Goldman B.S."/>
            <person name="Goodner B."/>
            <person name="Setubal J.C."/>
            <person name="Farrand S.K."/>
            <person name="Nester E.W."/>
            <person name="Burr T.J."/>
            <person name="Banta L."/>
            <person name="Dickerman A.W."/>
            <person name="Paulsen I."/>
            <person name="Otten L."/>
            <person name="Suen G."/>
            <person name="Welch R."/>
            <person name="Almeida N.F."/>
            <person name="Arnold F."/>
            <person name="Burton O.T."/>
            <person name="Du Z."/>
            <person name="Ewing A."/>
            <person name="Godsy E."/>
            <person name="Heisel S."/>
            <person name="Houmiel K.L."/>
            <person name="Jhaveri J."/>
            <person name="Lu J."/>
            <person name="Miller N.M."/>
            <person name="Norton S."/>
            <person name="Chen Q."/>
            <person name="Phoolcharoen W."/>
            <person name="Ohlin V."/>
            <person name="Ondrusek D."/>
            <person name="Pride N."/>
            <person name="Stricklin S.L."/>
            <person name="Sun J."/>
            <person name="Wheeler C."/>
            <person name="Wilson L."/>
            <person name="Zhu H."/>
            <person name="Wood D.W."/>
        </authorList>
    </citation>
    <scope>NUCLEOTIDE SEQUENCE [LARGE SCALE GENOMIC DNA]</scope>
    <source>
        <strain evidence="8">S4 / ATCC BAA-846</strain>
    </source>
</reference>
<dbReference type="InterPro" id="IPR055166">
    <property type="entry name" value="Transc_reg_Sar_Rot_HTH"/>
</dbReference>
<proteinExistence type="predicted"/>
<name>B9JTD4_ALLAM</name>
<dbReference type="KEGG" id="avi:Avi_1189"/>
<evidence type="ECO:0000256" key="5">
    <source>
        <dbReference type="ARBA" id="ARBA00023163"/>
    </source>
</evidence>
<dbReference type="eggNOG" id="COG1846">
    <property type="taxonomic scope" value="Bacteria"/>
</dbReference>
<dbReference type="STRING" id="311402.Avi_1189"/>
<dbReference type="InterPro" id="IPR036390">
    <property type="entry name" value="WH_DNA-bd_sf"/>
</dbReference>
<keyword evidence="8" id="KW-1185">Reference proteome</keyword>
<dbReference type="PANTHER" id="PTHR33164:SF5">
    <property type="entry name" value="ORGANIC HYDROPEROXIDE RESISTANCE TRANSCRIPTIONAL REGULATOR"/>
    <property type="match status" value="1"/>
</dbReference>
<dbReference type="GO" id="GO:0005737">
    <property type="term" value="C:cytoplasm"/>
    <property type="evidence" value="ECO:0007669"/>
    <property type="project" value="UniProtKB-SubCell"/>
</dbReference>
<evidence type="ECO:0000256" key="1">
    <source>
        <dbReference type="ARBA" id="ARBA00004496"/>
    </source>
</evidence>
<dbReference type="AlphaFoldDB" id="B9JTD4"/>